<organism evidence="2 3">
    <name type="scientific">Anaerovibrio lipolyticus DSM 3074</name>
    <dbReference type="NCBI Taxonomy" id="1120997"/>
    <lineage>
        <taxon>Bacteria</taxon>
        <taxon>Bacillati</taxon>
        <taxon>Bacillota</taxon>
        <taxon>Negativicutes</taxon>
        <taxon>Selenomonadales</taxon>
        <taxon>Selenomonadaceae</taxon>
        <taxon>Anaerovibrio</taxon>
    </lineage>
</organism>
<dbReference type="CDD" id="cd00093">
    <property type="entry name" value="HTH_XRE"/>
    <property type="match status" value="1"/>
</dbReference>
<protein>
    <submittedName>
        <fullName evidence="2">Transcriptional regulator, contains XRE-family HTH domain</fullName>
    </submittedName>
</protein>
<proteinExistence type="predicted"/>
<name>A0A1M6BWV0_9FIRM</name>
<evidence type="ECO:0000313" key="3">
    <source>
        <dbReference type="Proteomes" id="UP000191240"/>
    </source>
</evidence>
<dbReference type="RefSeq" id="WP_080325482.1">
    <property type="nucleotide sequence ID" value="NZ_FQYW01000007.1"/>
</dbReference>
<dbReference type="SUPFAM" id="SSF47413">
    <property type="entry name" value="lambda repressor-like DNA-binding domains"/>
    <property type="match status" value="1"/>
</dbReference>
<reference evidence="2 3" key="1">
    <citation type="submission" date="2016-11" db="EMBL/GenBank/DDBJ databases">
        <authorList>
            <person name="Jaros S."/>
            <person name="Januszkiewicz K."/>
            <person name="Wedrychowicz H."/>
        </authorList>
    </citation>
    <scope>NUCLEOTIDE SEQUENCE [LARGE SCALE GENOMIC DNA]</scope>
    <source>
        <strain evidence="2 3">DSM 3074</strain>
    </source>
</reference>
<gene>
    <name evidence="2" type="ORF">SAMN02745671_00880</name>
</gene>
<dbReference type="PROSITE" id="PS50943">
    <property type="entry name" value="HTH_CROC1"/>
    <property type="match status" value="1"/>
</dbReference>
<dbReference type="GO" id="GO:0003677">
    <property type="term" value="F:DNA binding"/>
    <property type="evidence" value="ECO:0007669"/>
    <property type="project" value="InterPro"/>
</dbReference>
<feature type="domain" description="HTH cro/C1-type" evidence="1">
    <location>
        <begin position="7"/>
        <end position="62"/>
    </location>
</feature>
<dbReference type="OrthoDB" id="72638at2"/>
<evidence type="ECO:0000313" key="2">
    <source>
        <dbReference type="EMBL" id="SHI53151.1"/>
    </source>
</evidence>
<sequence>MDIGYKIRKRRKELDLTQVELGQKIHKSSQVISNWERGYTTGIVSEDLHELSVALSVPIDYFIPTNNATTTHQDTPPDQRLEAIIRVYSNLDEKSKDIIDAIIKLNTDPQK</sequence>
<dbReference type="SMART" id="SM00530">
    <property type="entry name" value="HTH_XRE"/>
    <property type="match status" value="1"/>
</dbReference>
<dbReference type="Proteomes" id="UP000191240">
    <property type="component" value="Unassembled WGS sequence"/>
</dbReference>
<dbReference type="Gene3D" id="1.10.260.40">
    <property type="entry name" value="lambda repressor-like DNA-binding domains"/>
    <property type="match status" value="1"/>
</dbReference>
<dbReference type="Pfam" id="PF01381">
    <property type="entry name" value="HTH_3"/>
    <property type="match status" value="1"/>
</dbReference>
<dbReference type="AlphaFoldDB" id="A0A1M6BWV0"/>
<dbReference type="InterPro" id="IPR010982">
    <property type="entry name" value="Lambda_DNA-bd_dom_sf"/>
</dbReference>
<dbReference type="InterPro" id="IPR001387">
    <property type="entry name" value="Cro/C1-type_HTH"/>
</dbReference>
<accession>A0A1M6BWV0</accession>
<dbReference type="EMBL" id="FQYW01000007">
    <property type="protein sequence ID" value="SHI53151.1"/>
    <property type="molecule type" value="Genomic_DNA"/>
</dbReference>
<evidence type="ECO:0000259" key="1">
    <source>
        <dbReference type="PROSITE" id="PS50943"/>
    </source>
</evidence>